<dbReference type="OrthoDB" id="1938156at2759"/>
<keyword evidence="11 17" id="KW-0472">Membrane</keyword>
<dbReference type="PANTHER" id="PTHR11073:SF1">
    <property type="entry name" value="CALNEXIN 14D-RELATED"/>
    <property type="match status" value="1"/>
</dbReference>
<dbReference type="GO" id="GO:0036503">
    <property type="term" value="P:ERAD pathway"/>
    <property type="evidence" value="ECO:0000318"/>
    <property type="project" value="GO_Central"/>
</dbReference>
<dbReference type="GO" id="GO:0051082">
    <property type="term" value="F:unfolded protein binding"/>
    <property type="evidence" value="ECO:0007669"/>
    <property type="project" value="InterPro"/>
</dbReference>
<feature type="transmembrane region" description="Helical" evidence="17">
    <location>
        <begin position="473"/>
        <end position="495"/>
    </location>
</feature>
<comment type="similarity">
    <text evidence="2 17">Belongs to the calreticulin family.</text>
</comment>
<feature type="compositionally biased region" description="Basic and acidic residues" evidence="18">
    <location>
        <begin position="244"/>
        <end position="254"/>
    </location>
</feature>
<evidence type="ECO:0000313" key="19">
    <source>
        <dbReference type="EMBL" id="GAQ80781.1"/>
    </source>
</evidence>
<feature type="chain" id="PRO_5011819377" evidence="17">
    <location>
        <begin position="25"/>
        <end position="554"/>
    </location>
</feature>
<keyword evidence="4" id="KW-0479">Metal-binding</keyword>
<evidence type="ECO:0000256" key="5">
    <source>
        <dbReference type="ARBA" id="ARBA00022729"/>
    </source>
</evidence>
<keyword evidence="7" id="KW-0677">Repeat</keyword>
<sequence length="554" mass="61275">MARSAALAVMLFASLCLLAGLVRADDAVADIKDKSVFVETFDDDWEGRWIPSNLDDYKGPWKYSKSKGHDDYGLLVTEKARKYGIAVDLPETVDLNDEDTVIQYEVRLQEGIECGGAYLKFLHPQEAGWTAADLKDNTGYSVMFGPDKCGSTNKVHFIVRVKNPVSGEYVEHHLNNPPFPINDKNTHVYTAVIKPKEEKVLILIDGEEKKSASFKEDFTPPFQPEEEIDDPEDTKPADWVDVAKIPDPEATKPEDWDEDAPLEIPDEDAEKPEGWLDDEPDQVDDPEASKPEDWDDDEDGEWEPAKVDNPKCEEAPGCGEWKRPTKRNPDYKGKWSAPLIDNPEYKGVWAPRKIPNPAFYEVESVALEPIAAVAIEIWTMNDGFLFDNILLGHDLGAAKAFAEATSGAKLAEEKAEEEKEKEVADEAAASGKVKNVVLQKVLETARQLADVEALASVKPYLTQALDLAEQNEMAALVSALALVAGIPFLLMFCLVGGKKKATKAAEGLKKKTDAATADDVAPAVAPEGKEKLQEAVKEVEEDEAPARRRTRREN</sequence>
<keyword evidence="8 17" id="KW-0256">Endoplasmic reticulum</keyword>
<dbReference type="STRING" id="105231.A0A1Y1HUY0"/>
<keyword evidence="10 17" id="KW-1133">Transmembrane helix</keyword>
<dbReference type="PANTHER" id="PTHR11073">
    <property type="entry name" value="CALRETICULIN AND CALNEXIN"/>
    <property type="match status" value="1"/>
</dbReference>
<evidence type="ECO:0000256" key="6">
    <source>
        <dbReference type="ARBA" id="ARBA00022734"/>
    </source>
</evidence>
<evidence type="ECO:0000256" key="14">
    <source>
        <dbReference type="ARBA" id="ARBA00023186"/>
    </source>
</evidence>
<keyword evidence="3 17" id="KW-0812">Transmembrane</keyword>
<dbReference type="GO" id="GO:0005789">
    <property type="term" value="C:endoplasmic reticulum membrane"/>
    <property type="evidence" value="ECO:0000318"/>
    <property type="project" value="GO_Central"/>
</dbReference>
<dbReference type="PROSITE" id="PS00804">
    <property type="entry name" value="CALRETICULIN_2"/>
    <property type="match status" value="1"/>
</dbReference>
<feature type="disulfide bond" evidence="16">
    <location>
        <begin position="114"/>
        <end position="149"/>
    </location>
</feature>
<dbReference type="FunFam" id="2.10.250.10:FF:000001">
    <property type="entry name" value="Calnexin homolog"/>
    <property type="match status" value="1"/>
</dbReference>
<evidence type="ECO:0000256" key="13">
    <source>
        <dbReference type="ARBA" id="ARBA00023180"/>
    </source>
</evidence>
<dbReference type="Pfam" id="PF00262">
    <property type="entry name" value="Calreticulin"/>
    <property type="match status" value="1"/>
</dbReference>
<dbReference type="OMA" id="SGCGKWE"/>
<name>A0A1Y1HUY0_KLENI</name>
<keyword evidence="13" id="KW-0325">Glycoprotein</keyword>
<comment type="subcellular location">
    <subcellularLocation>
        <location evidence="1">Endoplasmic reticulum membrane</location>
        <topology evidence="1">Single-pass type I membrane protein</topology>
    </subcellularLocation>
</comment>
<dbReference type="PROSITE" id="PS00805">
    <property type="entry name" value="CALRETICULIN_REPEAT"/>
    <property type="match status" value="1"/>
</dbReference>
<feature type="region of interest" description="Disordered" evidence="18">
    <location>
        <begin position="508"/>
        <end position="554"/>
    </location>
</feature>
<keyword evidence="9" id="KW-0106">Calcium</keyword>
<dbReference type="InterPro" id="IPR001580">
    <property type="entry name" value="Calret/calnex"/>
</dbReference>
<evidence type="ECO:0000256" key="18">
    <source>
        <dbReference type="SAM" id="MobiDB-lite"/>
    </source>
</evidence>
<keyword evidence="20" id="KW-1185">Reference proteome</keyword>
<feature type="compositionally biased region" description="Acidic residues" evidence="18">
    <location>
        <begin position="293"/>
        <end position="302"/>
    </location>
</feature>
<dbReference type="PROSITE" id="PS00803">
    <property type="entry name" value="CALRETICULIN_1"/>
    <property type="match status" value="1"/>
</dbReference>
<dbReference type="InterPro" id="IPR009033">
    <property type="entry name" value="Calreticulin/calnexin_P_dom_sf"/>
</dbReference>
<evidence type="ECO:0000313" key="20">
    <source>
        <dbReference type="Proteomes" id="UP000054558"/>
    </source>
</evidence>
<evidence type="ECO:0000256" key="8">
    <source>
        <dbReference type="ARBA" id="ARBA00022824"/>
    </source>
</evidence>
<dbReference type="GO" id="GO:0030246">
    <property type="term" value="F:carbohydrate binding"/>
    <property type="evidence" value="ECO:0007669"/>
    <property type="project" value="UniProtKB-KW"/>
</dbReference>
<dbReference type="InterPro" id="IPR018124">
    <property type="entry name" value="Calret/calnex_CS"/>
</dbReference>
<gene>
    <name evidence="19" type="ORF">KFL_000620150</name>
</gene>
<dbReference type="SUPFAM" id="SSF63887">
    <property type="entry name" value="P-domain of calnexin/calreticulin"/>
    <property type="match status" value="1"/>
</dbReference>
<keyword evidence="5 17" id="KW-0732">Signal</keyword>
<dbReference type="InterPro" id="IPR013320">
    <property type="entry name" value="ConA-like_dom_sf"/>
</dbReference>
<evidence type="ECO:0000256" key="17">
    <source>
        <dbReference type="RuleBase" id="RU362126"/>
    </source>
</evidence>
<protein>
    <submittedName>
        <fullName evidence="19">Calreticulin</fullName>
    </submittedName>
</protein>
<accession>A0A1Y1HUY0</accession>
<dbReference type="SUPFAM" id="SSF49899">
    <property type="entry name" value="Concanavalin A-like lectins/glucanases"/>
    <property type="match status" value="1"/>
</dbReference>
<evidence type="ECO:0000256" key="15">
    <source>
        <dbReference type="ARBA" id="ARBA00037525"/>
    </source>
</evidence>
<reference evidence="19 20" key="1">
    <citation type="journal article" date="2014" name="Nat. Commun.">
        <title>Klebsormidium flaccidum genome reveals primary factors for plant terrestrial adaptation.</title>
        <authorList>
            <person name="Hori K."/>
            <person name="Maruyama F."/>
            <person name="Fujisawa T."/>
            <person name="Togashi T."/>
            <person name="Yamamoto N."/>
            <person name="Seo M."/>
            <person name="Sato S."/>
            <person name="Yamada T."/>
            <person name="Mori H."/>
            <person name="Tajima N."/>
            <person name="Moriyama T."/>
            <person name="Ikeuchi M."/>
            <person name="Watanabe M."/>
            <person name="Wada H."/>
            <person name="Kobayashi K."/>
            <person name="Saito M."/>
            <person name="Masuda T."/>
            <person name="Sasaki-Sekimoto Y."/>
            <person name="Mashiguchi K."/>
            <person name="Awai K."/>
            <person name="Shimojima M."/>
            <person name="Masuda S."/>
            <person name="Iwai M."/>
            <person name="Nobusawa T."/>
            <person name="Narise T."/>
            <person name="Kondo S."/>
            <person name="Saito H."/>
            <person name="Sato R."/>
            <person name="Murakawa M."/>
            <person name="Ihara Y."/>
            <person name="Oshima-Yamada Y."/>
            <person name="Ohtaka K."/>
            <person name="Satoh M."/>
            <person name="Sonobe K."/>
            <person name="Ishii M."/>
            <person name="Ohtani R."/>
            <person name="Kanamori-Sato M."/>
            <person name="Honoki R."/>
            <person name="Miyazaki D."/>
            <person name="Mochizuki H."/>
            <person name="Umetsu J."/>
            <person name="Higashi K."/>
            <person name="Shibata D."/>
            <person name="Kamiya Y."/>
            <person name="Sato N."/>
            <person name="Nakamura Y."/>
            <person name="Tabata S."/>
            <person name="Ida S."/>
            <person name="Kurokawa K."/>
            <person name="Ohta H."/>
        </authorList>
    </citation>
    <scope>NUCLEOTIDE SEQUENCE [LARGE SCALE GENOMIC DNA]</scope>
    <source>
        <strain evidence="19 20">NIES-2285</strain>
    </source>
</reference>
<keyword evidence="12 16" id="KW-1015">Disulfide bond</keyword>
<evidence type="ECO:0000256" key="9">
    <source>
        <dbReference type="ARBA" id="ARBA00022837"/>
    </source>
</evidence>
<feature type="compositionally biased region" description="Low complexity" evidence="18">
    <location>
        <begin position="514"/>
        <end position="526"/>
    </location>
</feature>
<evidence type="ECO:0000256" key="16">
    <source>
        <dbReference type="PIRSR" id="PIRSR601580-3"/>
    </source>
</evidence>
<evidence type="ECO:0000256" key="3">
    <source>
        <dbReference type="ARBA" id="ARBA00022692"/>
    </source>
</evidence>
<dbReference type="Gene3D" id="2.60.120.200">
    <property type="match status" value="1"/>
</dbReference>
<dbReference type="GO" id="GO:0006457">
    <property type="term" value="P:protein folding"/>
    <property type="evidence" value="ECO:0000318"/>
    <property type="project" value="GO_Central"/>
</dbReference>
<feature type="signal peptide" evidence="17">
    <location>
        <begin position="1"/>
        <end position="24"/>
    </location>
</feature>
<evidence type="ECO:0000256" key="2">
    <source>
        <dbReference type="ARBA" id="ARBA00010983"/>
    </source>
</evidence>
<feature type="compositionally biased region" description="Acidic residues" evidence="18">
    <location>
        <begin position="255"/>
        <end position="286"/>
    </location>
</feature>
<proteinExistence type="inferred from homology"/>
<keyword evidence="6" id="KW-0430">Lectin</keyword>
<feature type="compositionally biased region" description="Basic and acidic residues" evidence="18">
    <location>
        <begin position="527"/>
        <end position="538"/>
    </location>
</feature>
<dbReference type="AlphaFoldDB" id="A0A1Y1HUY0"/>
<dbReference type="Gene3D" id="2.10.250.10">
    <property type="entry name" value="Calreticulin/calnexin, P domain"/>
    <property type="match status" value="1"/>
</dbReference>
<comment type="function">
    <text evidence="15">Calcium-binding protein that interacts with newly synthesized monoglucosylated glycoproteins in the endoplasmic reticulum. It may act in assisting protein assembly and/or in the retention within the ER of unassembled protein subunits. It seems to play a major role in the quality control apparatus of the ER by the retention of incorrectly folded proteins.</text>
</comment>
<organism evidence="19 20">
    <name type="scientific">Klebsormidium nitens</name>
    <name type="common">Green alga</name>
    <name type="synonym">Ulothrix nitens</name>
    <dbReference type="NCBI Taxonomy" id="105231"/>
    <lineage>
        <taxon>Eukaryota</taxon>
        <taxon>Viridiplantae</taxon>
        <taxon>Streptophyta</taxon>
        <taxon>Klebsormidiophyceae</taxon>
        <taxon>Klebsormidiales</taxon>
        <taxon>Klebsormidiaceae</taxon>
        <taxon>Klebsormidium</taxon>
    </lineage>
</organism>
<evidence type="ECO:0000256" key="12">
    <source>
        <dbReference type="ARBA" id="ARBA00023157"/>
    </source>
</evidence>
<feature type="region of interest" description="Disordered" evidence="18">
    <location>
        <begin position="212"/>
        <end position="330"/>
    </location>
</feature>
<feature type="compositionally biased region" description="Basic and acidic residues" evidence="18">
    <location>
        <begin position="303"/>
        <end position="330"/>
    </location>
</feature>
<evidence type="ECO:0000256" key="11">
    <source>
        <dbReference type="ARBA" id="ARBA00023136"/>
    </source>
</evidence>
<evidence type="ECO:0000256" key="4">
    <source>
        <dbReference type="ARBA" id="ARBA00022723"/>
    </source>
</evidence>
<evidence type="ECO:0000256" key="1">
    <source>
        <dbReference type="ARBA" id="ARBA00004115"/>
    </source>
</evidence>
<dbReference type="EMBL" id="DF237011">
    <property type="protein sequence ID" value="GAQ80781.1"/>
    <property type="molecule type" value="Genomic_DNA"/>
</dbReference>
<dbReference type="PRINTS" id="PR00626">
    <property type="entry name" value="CALRETICULIN"/>
</dbReference>
<evidence type="ECO:0000256" key="10">
    <source>
        <dbReference type="ARBA" id="ARBA00022989"/>
    </source>
</evidence>
<keyword evidence="14 17" id="KW-0143">Chaperone</keyword>
<dbReference type="Proteomes" id="UP000054558">
    <property type="component" value="Unassembled WGS sequence"/>
</dbReference>
<evidence type="ECO:0000256" key="7">
    <source>
        <dbReference type="ARBA" id="ARBA00022737"/>
    </source>
</evidence>
<dbReference type="GO" id="GO:0005509">
    <property type="term" value="F:calcium ion binding"/>
    <property type="evidence" value="ECO:0000318"/>
    <property type="project" value="GO_Central"/>
</dbReference>
<dbReference type="FunFam" id="2.60.120.200:FF:000048">
    <property type="entry name" value="Calnexin homolog"/>
    <property type="match status" value="1"/>
</dbReference>